<protein>
    <submittedName>
        <fullName evidence="1">Uncharacterized protein</fullName>
    </submittedName>
</protein>
<evidence type="ECO:0000313" key="2">
    <source>
        <dbReference type="Proteomes" id="UP000828941"/>
    </source>
</evidence>
<dbReference type="EMBL" id="CM039426">
    <property type="protein sequence ID" value="KAI4357330.1"/>
    <property type="molecule type" value="Genomic_DNA"/>
</dbReference>
<evidence type="ECO:0000313" key="1">
    <source>
        <dbReference type="EMBL" id="KAI4357330.1"/>
    </source>
</evidence>
<gene>
    <name evidence="1" type="ORF">L6164_001286</name>
</gene>
<sequence length="75" mass="8810">MLHLAQGDIAKLLELCSYNWVVMITGWMSNCSCDRYALQFLFTKTNLLSHLRSNPSWWQFDFIDLISDLDPFVHV</sequence>
<dbReference type="Proteomes" id="UP000828941">
    <property type="component" value="Chromosome 1"/>
</dbReference>
<keyword evidence="2" id="KW-1185">Reference proteome</keyword>
<proteinExistence type="predicted"/>
<reference evidence="1 2" key="1">
    <citation type="journal article" date="2022" name="DNA Res.">
        <title>Chromosomal-level genome assembly of the orchid tree Bauhinia variegata (Leguminosae; Cercidoideae) supports the allotetraploid origin hypothesis of Bauhinia.</title>
        <authorList>
            <person name="Zhong Y."/>
            <person name="Chen Y."/>
            <person name="Zheng D."/>
            <person name="Pang J."/>
            <person name="Liu Y."/>
            <person name="Luo S."/>
            <person name="Meng S."/>
            <person name="Qian L."/>
            <person name="Wei D."/>
            <person name="Dai S."/>
            <person name="Zhou R."/>
        </authorList>
    </citation>
    <scope>NUCLEOTIDE SEQUENCE [LARGE SCALE GENOMIC DNA]</scope>
    <source>
        <strain evidence="1">BV-YZ2020</strain>
    </source>
</reference>
<name>A0ACB9Q9M1_BAUVA</name>
<accession>A0ACB9Q9M1</accession>
<comment type="caution">
    <text evidence="1">The sequence shown here is derived from an EMBL/GenBank/DDBJ whole genome shotgun (WGS) entry which is preliminary data.</text>
</comment>
<organism evidence="1 2">
    <name type="scientific">Bauhinia variegata</name>
    <name type="common">Purple orchid tree</name>
    <name type="synonym">Phanera variegata</name>
    <dbReference type="NCBI Taxonomy" id="167791"/>
    <lineage>
        <taxon>Eukaryota</taxon>
        <taxon>Viridiplantae</taxon>
        <taxon>Streptophyta</taxon>
        <taxon>Embryophyta</taxon>
        <taxon>Tracheophyta</taxon>
        <taxon>Spermatophyta</taxon>
        <taxon>Magnoliopsida</taxon>
        <taxon>eudicotyledons</taxon>
        <taxon>Gunneridae</taxon>
        <taxon>Pentapetalae</taxon>
        <taxon>rosids</taxon>
        <taxon>fabids</taxon>
        <taxon>Fabales</taxon>
        <taxon>Fabaceae</taxon>
        <taxon>Cercidoideae</taxon>
        <taxon>Cercideae</taxon>
        <taxon>Bauhiniinae</taxon>
        <taxon>Bauhinia</taxon>
    </lineage>
</organism>